<dbReference type="Pfam" id="PF04542">
    <property type="entry name" value="Sigma70_r2"/>
    <property type="match status" value="1"/>
</dbReference>
<dbReference type="eggNOG" id="COG1595">
    <property type="taxonomic scope" value="Bacteria"/>
</dbReference>
<dbReference type="InterPro" id="IPR007627">
    <property type="entry name" value="RNA_pol_sigma70_r2"/>
</dbReference>
<comment type="subunit">
    <text evidence="1">Interacts transiently with the RNA polymerase catalytic core formed by RpoA, RpoB, RpoC and RpoZ (2 alpha, 1 beta, 1 beta' and 1 omega subunit) to form the RNA polymerase holoenzyme that can initiate transcription.</text>
</comment>
<dbReference type="InterPro" id="IPR013325">
    <property type="entry name" value="RNA_pol_sigma_r2"/>
</dbReference>
<keyword evidence="5" id="KW-1185">Reference proteome</keyword>
<gene>
    <name evidence="4" type="ORF">SAMN05421647_101147</name>
</gene>
<dbReference type="InterPro" id="IPR013324">
    <property type="entry name" value="RNA_pol_sigma_r3/r4-like"/>
</dbReference>
<dbReference type="GO" id="GO:0016987">
    <property type="term" value="F:sigma factor activity"/>
    <property type="evidence" value="ECO:0007669"/>
    <property type="project" value="InterPro"/>
</dbReference>
<proteinExistence type="predicted"/>
<dbReference type="AlphaFoldDB" id="A0A1N6N990"/>
<feature type="domain" description="RNA polymerase sigma-70 region 2" evidence="2">
    <location>
        <begin position="14"/>
        <end position="74"/>
    </location>
</feature>
<dbReference type="Gene3D" id="1.10.10.10">
    <property type="entry name" value="Winged helix-like DNA-binding domain superfamily/Winged helix DNA-binding domain"/>
    <property type="match status" value="1"/>
</dbReference>
<name>A0A1N6N990_9GAMM</name>
<dbReference type="Gene3D" id="1.10.1740.10">
    <property type="match status" value="1"/>
</dbReference>
<dbReference type="SUPFAM" id="SSF88946">
    <property type="entry name" value="Sigma2 domain of RNA polymerase sigma factors"/>
    <property type="match status" value="1"/>
</dbReference>
<dbReference type="Pfam" id="PF08281">
    <property type="entry name" value="Sigma70_r4_2"/>
    <property type="match status" value="1"/>
</dbReference>
<evidence type="ECO:0000313" key="5">
    <source>
        <dbReference type="Proteomes" id="UP000186895"/>
    </source>
</evidence>
<dbReference type="NCBIfam" id="TIGR02937">
    <property type="entry name" value="sigma70-ECF"/>
    <property type="match status" value="1"/>
</dbReference>
<evidence type="ECO:0000313" key="4">
    <source>
        <dbReference type="EMBL" id="SIP88625.1"/>
    </source>
</evidence>
<dbReference type="EMBL" id="FTMN01000001">
    <property type="protein sequence ID" value="SIP88625.1"/>
    <property type="molecule type" value="Genomic_DNA"/>
</dbReference>
<dbReference type="InterPro" id="IPR032710">
    <property type="entry name" value="NTF2-like_dom_sf"/>
</dbReference>
<dbReference type="SUPFAM" id="SSF88659">
    <property type="entry name" value="Sigma3 and sigma4 domains of RNA polymerase sigma factors"/>
    <property type="match status" value="1"/>
</dbReference>
<feature type="domain" description="RNA polymerase sigma factor 70 region 4 type 2" evidence="3">
    <location>
        <begin position="114"/>
        <end position="164"/>
    </location>
</feature>
<dbReference type="SUPFAM" id="SSF54427">
    <property type="entry name" value="NTF2-like"/>
    <property type="match status" value="1"/>
</dbReference>
<sequence length="302" mass="33904">MTALSQRAHRYETDHVRHLRALAYRMLGSRSDAEDVMQEVWLRWAEIDESSIDSPRAYLSRLATNLCLDRLRSAAVKREQYVGIWLPEPLLEDDDAMCHGPERQTEFAQDVSVAFMLALERLTPLERASFLLHDVFDLEFDEVATRLERSPAACRQLASRARTHVKAEYVRCEVEADEHERLFNAFNRAVQSQDTDALASLLSEDAVLVADGGGKVTTIPRPLQGGSKIARTFMGFVRLPSSQNWHLQQASINGLPGCLVFDGPGGELVQAIILMPSPVDPGRIGTLYIQRNPEKLRHLSGE</sequence>
<evidence type="ECO:0000259" key="3">
    <source>
        <dbReference type="Pfam" id="PF08281"/>
    </source>
</evidence>
<dbReference type="GO" id="GO:0003677">
    <property type="term" value="F:DNA binding"/>
    <property type="evidence" value="ECO:0007669"/>
    <property type="project" value="InterPro"/>
</dbReference>
<dbReference type="PANTHER" id="PTHR30173:SF36">
    <property type="entry name" value="ECF RNA POLYMERASE SIGMA FACTOR SIGJ"/>
    <property type="match status" value="1"/>
</dbReference>
<dbReference type="InterPro" id="IPR013249">
    <property type="entry name" value="RNA_pol_sigma70_r4_t2"/>
</dbReference>
<accession>A0A1N6N990</accession>
<reference evidence="4 5" key="1">
    <citation type="submission" date="2017-01" db="EMBL/GenBank/DDBJ databases">
        <authorList>
            <person name="Mah S.A."/>
            <person name="Swanson W.J."/>
            <person name="Moy G.W."/>
            <person name="Vacquier V.D."/>
        </authorList>
    </citation>
    <scope>NUCLEOTIDE SEQUENCE [LARGE SCALE GENOMIC DNA]</scope>
    <source>
        <strain evidence="4 5">DSM 7027</strain>
    </source>
</reference>
<dbReference type="STRING" id="49186.SAMN05421647_101147"/>
<dbReference type="InterPro" id="IPR036388">
    <property type="entry name" value="WH-like_DNA-bd_sf"/>
</dbReference>
<protein>
    <submittedName>
        <fullName evidence="4">RNA polymerase sigma-70 factor, ECF subfamily</fullName>
    </submittedName>
</protein>
<dbReference type="InterPro" id="IPR014284">
    <property type="entry name" value="RNA_pol_sigma-70_dom"/>
</dbReference>
<dbReference type="InterPro" id="IPR052704">
    <property type="entry name" value="ECF_Sigma-70_Domain"/>
</dbReference>
<evidence type="ECO:0000259" key="2">
    <source>
        <dbReference type="Pfam" id="PF04542"/>
    </source>
</evidence>
<dbReference type="GO" id="GO:0006352">
    <property type="term" value="P:DNA-templated transcription initiation"/>
    <property type="evidence" value="ECO:0007669"/>
    <property type="project" value="InterPro"/>
</dbReference>
<dbReference type="PANTHER" id="PTHR30173">
    <property type="entry name" value="SIGMA 19 FACTOR"/>
    <property type="match status" value="1"/>
</dbReference>
<evidence type="ECO:0000256" key="1">
    <source>
        <dbReference type="ARBA" id="ARBA00011344"/>
    </source>
</evidence>
<dbReference type="RefSeq" id="WP_076460067.1">
    <property type="nucleotide sequence ID" value="NZ_FTMN01000001.1"/>
</dbReference>
<dbReference type="Proteomes" id="UP000186895">
    <property type="component" value="Unassembled WGS sequence"/>
</dbReference>
<organism evidence="4 5">
    <name type="scientific">Marinobacterium stanieri</name>
    <dbReference type="NCBI Taxonomy" id="49186"/>
    <lineage>
        <taxon>Bacteria</taxon>
        <taxon>Pseudomonadati</taxon>
        <taxon>Pseudomonadota</taxon>
        <taxon>Gammaproteobacteria</taxon>
        <taxon>Oceanospirillales</taxon>
        <taxon>Oceanospirillaceae</taxon>
        <taxon>Marinobacterium</taxon>
    </lineage>
</organism>
<dbReference type="NCBIfam" id="NF007214">
    <property type="entry name" value="PRK09636.1"/>
    <property type="match status" value="1"/>
</dbReference>
<dbReference type="Gene3D" id="3.10.450.50">
    <property type="match status" value="1"/>
</dbReference>